<name>A0A8S1LTS6_9CILI</name>
<reference evidence="2" key="1">
    <citation type="submission" date="2021-01" db="EMBL/GenBank/DDBJ databases">
        <authorList>
            <consortium name="Genoscope - CEA"/>
            <person name="William W."/>
        </authorList>
    </citation>
    <scope>NUCLEOTIDE SEQUENCE</scope>
</reference>
<keyword evidence="3" id="KW-1185">Reference proteome</keyword>
<sequence>MIAQDLTIFTGNQLSLQNFAKDLLNQLSDLRNLFFSTYYGDVCSIINKNNDTNCYNIIEGNLQLGIYNVEQYYLQYFRNQNLHEIEYNEQIYEIDQSLFYYIKYAVSKITDFELDFMTNQMSSTLTIQLILVIIYILILELVVSVIWYLFLQKLNIQINLNIQMLNMIPMKVVENNRKIRMFIRQCIKKLELENT</sequence>
<evidence type="ECO:0000313" key="3">
    <source>
        <dbReference type="Proteomes" id="UP000692954"/>
    </source>
</evidence>
<accession>A0A8S1LTS6</accession>
<organism evidence="2 3">
    <name type="scientific">Paramecium sonneborni</name>
    <dbReference type="NCBI Taxonomy" id="65129"/>
    <lineage>
        <taxon>Eukaryota</taxon>
        <taxon>Sar</taxon>
        <taxon>Alveolata</taxon>
        <taxon>Ciliophora</taxon>
        <taxon>Intramacronucleata</taxon>
        <taxon>Oligohymenophorea</taxon>
        <taxon>Peniculida</taxon>
        <taxon>Parameciidae</taxon>
        <taxon>Paramecium</taxon>
    </lineage>
</organism>
<gene>
    <name evidence="2" type="ORF">PSON_ATCC_30995.1.T0250311</name>
</gene>
<keyword evidence="1" id="KW-0472">Membrane</keyword>
<dbReference type="EMBL" id="CAJJDN010000025">
    <property type="protein sequence ID" value="CAD8069495.1"/>
    <property type="molecule type" value="Genomic_DNA"/>
</dbReference>
<evidence type="ECO:0008006" key="4">
    <source>
        <dbReference type="Google" id="ProtNLM"/>
    </source>
</evidence>
<keyword evidence="1" id="KW-0812">Transmembrane</keyword>
<dbReference type="AlphaFoldDB" id="A0A8S1LTS6"/>
<evidence type="ECO:0000313" key="2">
    <source>
        <dbReference type="EMBL" id="CAD8069495.1"/>
    </source>
</evidence>
<evidence type="ECO:0000256" key="1">
    <source>
        <dbReference type="SAM" id="Phobius"/>
    </source>
</evidence>
<protein>
    <recommendedName>
        <fullName evidence="4">Transmembrane protein</fullName>
    </recommendedName>
</protein>
<feature type="transmembrane region" description="Helical" evidence="1">
    <location>
        <begin position="129"/>
        <end position="151"/>
    </location>
</feature>
<dbReference type="Proteomes" id="UP000692954">
    <property type="component" value="Unassembled WGS sequence"/>
</dbReference>
<keyword evidence="1" id="KW-1133">Transmembrane helix</keyword>
<proteinExistence type="predicted"/>
<comment type="caution">
    <text evidence="2">The sequence shown here is derived from an EMBL/GenBank/DDBJ whole genome shotgun (WGS) entry which is preliminary data.</text>
</comment>